<feature type="compositionally biased region" description="Low complexity" evidence="1">
    <location>
        <begin position="80"/>
        <end position="92"/>
    </location>
</feature>
<organism evidence="2 3">
    <name type="scientific">Timema podura</name>
    <name type="common">Walking stick</name>
    <dbReference type="NCBI Taxonomy" id="61482"/>
    <lineage>
        <taxon>Eukaryota</taxon>
        <taxon>Metazoa</taxon>
        <taxon>Ecdysozoa</taxon>
        <taxon>Arthropoda</taxon>
        <taxon>Hexapoda</taxon>
        <taxon>Insecta</taxon>
        <taxon>Pterygota</taxon>
        <taxon>Neoptera</taxon>
        <taxon>Polyneoptera</taxon>
        <taxon>Phasmatodea</taxon>
        <taxon>Timematodea</taxon>
        <taxon>Timematoidea</taxon>
        <taxon>Timematidae</taxon>
        <taxon>Timema</taxon>
    </lineage>
</organism>
<name>A0ABN7PM16_TIMPD</name>
<feature type="non-terminal residue" evidence="2">
    <location>
        <position position="1"/>
    </location>
</feature>
<comment type="caution">
    <text evidence="2">The sequence shown here is derived from an EMBL/GenBank/DDBJ whole genome shotgun (WGS) entry which is preliminary data.</text>
</comment>
<evidence type="ECO:0000313" key="2">
    <source>
        <dbReference type="EMBL" id="CAG2067744.1"/>
    </source>
</evidence>
<dbReference type="Proteomes" id="UP001153148">
    <property type="component" value="Unassembled WGS sequence"/>
</dbReference>
<sequence>RSCFRAQLVHHRPIGSAWSYEGTPSVRYSALPPTLDPYPEERREPQPVVHKKRPKSRSGSESGSNSGSSRSRSRSRSRSHSSTSSSQSGSSS</sequence>
<gene>
    <name evidence="2" type="ORF">TPAB3V08_LOCUS14687</name>
</gene>
<dbReference type="EMBL" id="CAJPIN010074341">
    <property type="protein sequence ID" value="CAG2067744.1"/>
    <property type="molecule type" value="Genomic_DNA"/>
</dbReference>
<feature type="non-terminal residue" evidence="2">
    <location>
        <position position="92"/>
    </location>
</feature>
<protein>
    <submittedName>
        <fullName evidence="2">Uncharacterized protein</fullName>
    </submittedName>
</protein>
<evidence type="ECO:0000313" key="3">
    <source>
        <dbReference type="Proteomes" id="UP001153148"/>
    </source>
</evidence>
<reference evidence="2" key="1">
    <citation type="submission" date="2021-03" db="EMBL/GenBank/DDBJ databases">
        <authorList>
            <person name="Tran Van P."/>
        </authorList>
    </citation>
    <scope>NUCLEOTIDE SEQUENCE</scope>
</reference>
<proteinExistence type="predicted"/>
<feature type="compositionally biased region" description="Low complexity" evidence="1">
    <location>
        <begin position="57"/>
        <end position="70"/>
    </location>
</feature>
<accession>A0ABN7PM16</accession>
<evidence type="ECO:0000256" key="1">
    <source>
        <dbReference type="SAM" id="MobiDB-lite"/>
    </source>
</evidence>
<feature type="region of interest" description="Disordered" evidence="1">
    <location>
        <begin position="13"/>
        <end position="92"/>
    </location>
</feature>
<keyword evidence="3" id="KW-1185">Reference proteome</keyword>